<accession>A0AAU7Q9S2</accession>
<keyword evidence="2" id="KW-0949">S-adenosyl-L-methionine</keyword>
<organism evidence="3">
    <name type="scientific">Acerihabitans sp. KWT182</name>
    <dbReference type="NCBI Taxonomy" id="3157919"/>
    <lineage>
        <taxon>Bacteria</taxon>
        <taxon>Pseudomonadati</taxon>
        <taxon>Pseudomonadota</taxon>
        <taxon>Gammaproteobacteria</taxon>
        <taxon>Enterobacterales</taxon>
        <taxon>Pectobacteriaceae</taxon>
        <taxon>Acerihabitans</taxon>
    </lineage>
</organism>
<protein>
    <submittedName>
        <fullName evidence="3">Nicotianamine synthase family protein</fullName>
    </submittedName>
</protein>
<dbReference type="EMBL" id="CP157947">
    <property type="protein sequence ID" value="XBS69126.1"/>
    <property type="molecule type" value="Genomic_DNA"/>
</dbReference>
<evidence type="ECO:0000256" key="1">
    <source>
        <dbReference type="ARBA" id="ARBA00022679"/>
    </source>
</evidence>
<keyword evidence="1" id="KW-0808">Transferase</keyword>
<name>A0AAU7Q9S2_9GAMM</name>
<sequence length="269" mass="30946">MKRLDEIDRYSSFIANTVTDFKDDDTDEIQYEHILMLDHLLLNDLKPELEQEAIVSRLPCDVLRKIQSLYVSFETKIEMNIDSIISENPKITNFIFNGNKNILMPYFKRYKDLVNREILHLKLKKNDKILWIGSGPFPVSPIMISKAIGCQFDCIDVSKSAVYKSQDILEKLDSCNVLVEHHDGKNINVSSYDVIMIAVLASPIQEIIDNIQLNAKKGAKVLKRVTYGLRKLIYPTEVFKSADNKIKWDSTDRARRDQVISHIIGTVNN</sequence>
<dbReference type="InterPro" id="IPR029063">
    <property type="entry name" value="SAM-dependent_MTases_sf"/>
</dbReference>
<evidence type="ECO:0000313" key="3">
    <source>
        <dbReference type="EMBL" id="XBS69126.1"/>
    </source>
</evidence>
<dbReference type="GO" id="GO:0030410">
    <property type="term" value="F:nicotianamine synthase activity"/>
    <property type="evidence" value="ECO:0007669"/>
    <property type="project" value="InterPro"/>
</dbReference>
<dbReference type="InterPro" id="IPR004298">
    <property type="entry name" value="Nicotian_synth"/>
</dbReference>
<proteinExistence type="predicted"/>
<dbReference type="Gene3D" id="3.40.50.150">
    <property type="entry name" value="Vaccinia Virus protein VP39"/>
    <property type="match status" value="1"/>
</dbReference>
<dbReference type="Pfam" id="PF03059">
    <property type="entry name" value="NAS"/>
    <property type="match status" value="1"/>
</dbReference>
<reference evidence="3" key="1">
    <citation type="submission" date="2024-06" db="EMBL/GenBank/DDBJ databases">
        <authorList>
            <person name="Coelho C."/>
            <person name="Bento M."/>
            <person name="Garcia E."/>
            <person name="Camelo A."/>
            <person name="Brandao I."/>
            <person name="Espirito Santo C."/>
            <person name="Trovao J."/>
            <person name="Verissimo A."/>
            <person name="Costa J."/>
            <person name="Tiago I."/>
        </authorList>
    </citation>
    <scope>NUCLEOTIDE SEQUENCE</scope>
    <source>
        <strain evidence="3">KWT182</strain>
    </source>
</reference>
<dbReference type="SUPFAM" id="SSF53335">
    <property type="entry name" value="S-adenosyl-L-methionine-dependent methyltransferases"/>
    <property type="match status" value="1"/>
</dbReference>
<dbReference type="AlphaFoldDB" id="A0AAU7Q9S2"/>
<evidence type="ECO:0000256" key="2">
    <source>
        <dbReference type="ARBA" id="ARBA00022691"/>
    </source>
</evidence>
<dbReference type="GO" id="GO:0030418">
    <property type="term" value="P:nicotianamine biosynthetic process"/>
    <property type="evidence" value="ECO:0007669"/>
    <property type="project" value="InterPro"/>
</dbReference>
<dbReference type="PANTHER" id="PTHR32266:SF12">
    <property type="entry name" value="NICOTIANAMINE SYNTHASE 3"/>
    <property type="match status" value="1"/>
</dbReference>
<dbReference type="PANTHER" id="PTHR32266">
    <property type="entry name" value="NICOTIANAMINE SYNTHASE 3"/>
    <property type="match status" value="1"/>
</dbReference>
<dbReference type="PROSITE" id="PS51142">
    <property type="entry name" value="NAS"/>
    <property type="match status" value="1"/>
</dbReference>
<gene>
    <name evidence="3" type="ORF">ABK905_22055</name>
</gene>